<feature type="compositionally biased region" description="Basic residues" evidence="2">
    <location>
        <begin position="358"/>
        <end position="380"/>
    </location>
</feature>
<comment type="caution">
    <text evidence="3">The sequence shown here is derived from an EMBL/GenBank/DDBJ whole genome shotgun (WGS) entry which is preliminary data.</text>
</comment>
<proteinExistence type="predicted"/>
<feature type="compositionally biased region" description="Polar residues" evidence="2">
    <location>
        <begin position="16"/>
        <end position="28"/>
    </location>
</feature>
<feature type="region of interest" description="Disordered" evidence="2">
    <location>
        <begin position="266"/>
        <end position="286"/>
    </location>
</feature>
<feature type="coiled-coil region" evidence="1">
    <location>
        <begin position="87"/>
        <end position="202"/>
    </location>
</feature>
<sequence length="380" mass="44433">MPGLSLMLSPEHSAMRNRSSSTPPSRVQTDPRVRDNEPPRQPPLSDILQWVNEDCRRRFEILKNEKVGLEVTCVKQADQIWEADIKIRQLQLKNRSLSAAQKEQRAELAGERKRLRENAEEMASNEKERYAKYRTMEDDFAEVKAEKNDLVNKVEDQDKKIIQYQIANDELKRQRDASIDIRRQLEDDKAELLKTANETDEAHTEEIRIYQEKSGIMFNAAKAWEHKENGYLGTIRDMDVENQKLDGHNCELTRMTEVYLKNSRETLCRQSSERPEKRRRFSGQTEMSVIMSPSVREQMLVQRRTLGLNPFEERPPSAHSMYISPYHQQHQRPPIPRGPAQQSRDGRSSNGVSNAARRGSKRHRRDRRRDGRGRRGYGRD</sequence>
<reference evidence="3 4" key="1">
    <citation type="journal article" date="2024" name="Commun. Biol.">
        <title>Comparative genomic analysis of thermophilic fungi reveals convergent evolutionary adaptations and gene losses.</title>
        <authorList>
            <person name="Steindorff A.S."/>
            <person name="Aguilar-Pontes M.V."/>
            <person name="Robinson A.J."/>
            <person name="Andreopoulos B."/>
            <person name="LaButti K."/>
            <person name="Kuo A."/>
            <person name="Mondo S."/>
            <person name="Riley R."/>
            <person name="Otillar R."/>
            <person name="Haridas S."/>
            <person name="Lipzen A."/>
            <person name="Grimwood J."/>
            <person name="Schmutz J."/>
            <person name="Clum A."/>
            <person name="Reid I.D."/>
            <person name="Moisan M.C."/>
            <person name="Butler G."/>
            <person name="Nguyen T.T.M."/>
            <person name="Dewar K."/>
            <person name="Conant G."/>
            <person name="Drula E."/>
            <person name="Henrissat B."/>
            <person name="Hansel C."/>
            <person name="Singer S."/>
            <person name="Hutchinson M.I."/>
            <person name="de Vries R.P."/>
            <person name="Natvig D.O."/>
            <person name="Powell A.J."/>
            <person name="Tsang A."/>
            <person name="Grigoriev I.V."/>
        </authorList>
    </citation>
    <scope>NUCLEOTIDE SEQUENCE [LARGE SCALE GENOMIC DNA]</scope>
    <source>
        <strain evidence="3 4">CBS 494.80</strain>
    </source>
</reference>
<feature type="compositionally biased region" description="Basic and acidic residues" evidence="2">
    <location>
        <begin position="29"/>
        <end position="38"/>
    </location>
</feature>
<keyword evidence="4" id="KW-1185">Reference proteome</keyword>
<feature type="region of interest" description="Disordered" evidence="2">
    <location>
        <begin position="326"/>
        <end position="380"/>
    </location>
</feature>
<keyword evidence="1" id="KW-0175">Coiled coil</keyword>
<feature type="compositionally biased region" description="Basic and acidic residues" evidence="2">
    <location>
        <begin position="266"/>
        <end position="276"/>
    </location>
</feature>
<evidence type="ECO:0000256" key="2">
    <source>
        <dbReference type="SAM" id="MobiDB-lite"/>
    </source>
</evidence>
<gene>
    <name evidence="3" type="ORF">VTL71DRAFT_9736</name>
</gene>
<feature type="region of interest" description="Disordered" evidence="2">
    <location>
        <begin position="1"/>
        <end position="45"/>
    </location>
</feature>
<accession>A0ABR4BRQ1</accession>
<evidence type="ECO:0000313" key="3">
    <source>
        <dbReference type="EMBL" id="KAL2060341.1"/>
    </source>
</evidence>
<protein>
    <submittedName>
        <fullName evidence="3">Uncharacterized protein</fullName>
    </submittedName>
</protein>
<dbReference type="Proteomes" id="UP001595075">
    <property type="component" value="Unassembled WGS sequence"/>
</dbReference>
<dbReference type="EMBL" id="JAZHXI010000023">
    <property type="protein sequence ID" value="KAL2060341.1"/>
    <property type="molecule type" value="Genomic_DNA"/>
</dbReference>
<name>A0ABR4BRQ1_9HELO</name>
<evidence type="ECO:0000256" key="1">
    <source>
        <dbReference type="SAM" id="Coils"/>
    </source>
</evidence>
<organism evidence="3 4">
    <name type="scientific">Oculimacula yallundae</name>
    <dbReference type="NCBI Taxonomy" id="86028"/>
    <lineage>
        <taxon>Eukaryota</taxon>
        <taxon>Fungi</taxon>
        <taxon>Dikarya</taxon>
        <taxon>Ascomycota</taxon>
        <taxon>Pezizomycotina</taxon>
        <taxon>Leotiomycetes</taxon>
        <taxon>Helotiales</taxon>
        <taxon>Ploettnerulaceae</taxon>
        <taxon>Oculimacula</taxon>
    </lineage>
</organism>
<feature type="compositionally biased region" description="Polar residues" evidence="2">
    <location>
        <begin position="340"/>
        <end position="353"/>
    </location>
</feature>
<evidence type="ECO:0000313" key="4">
    <source>
        <dbReference type="Proteomes" id="UP001595075"/>
    </source>
</evidence>